<accession>A0A519BHL7</accession>
<comment type="cofactor">
    <cofactor evidence="1">
        <name>Mn(2+)</name>
        <dbReference type="ChEBI" id="CHEBI:29035"/>
    </cofactor>
</comment>
<dbReference type="GO" id="GO:0009113">
    <property type="term" value="P:purine nucleobase biosynthetic process"/>
    <property type="evidence" value="ECO:0007669"/>
    <property type="project" value="InterPro"/>
</dbReference>
<dbReference type="AlphaFoldDB" id="A0A519BHL7"/>
<dbReference type="Gene3D" id="3.30.1490.20">
    <property type="entry name" value="ATP-grasp fold, A domain"/>
    <property type="match status" value="1"/>
</dbReference>
<dbReference type="InterPro" id="IPR013815">
    <property type="entry name" value="ATP_grasp_subdomain_1"/>
</dbReference>
<evidence type="ECO:0000256" key="1">
    <source>
        <dbReference type="ARBA" id="ARBA00001936"/>
    </source>
</evidence>
<dbReference type="PANTHER" id="PTHR43472:SF1">
    <property type="entry name" value="PHOSPHORIBOSYLAMINE--GLYCINE LIGASE, CHLOROPLASTIC"/>
    <property type="match status" value="1"/>
</dbReference>
<dbReference type="InterPro" id="IPR020561">
    <property type="entry name" value="PRibGlycinamid_synth_ATP-grasp"/>
</dbReference>
<dbReference type="InterPro" id="IPR020562">
    <property type="entry name" value="PRibGlycinamide_synth_N"/>
</dbReference>
<dbReference type="InterPro" id="IPR011761">
    <property type="entry name" value="ATP-grasp"/>
</dbReference>
<dbReference type="Pfam" id="PF02843">
    <property type="entry name" value="GARS_C"/>
    <property type="match status" value="1"/>
</dbReference>
<evidence type="ECO:0000256" key="11">
    <source>
        <dbReference type="ARBA" id="ARBA00042864"/>
    </source>
</evidence>
<organism evidence="15 16">
    <name type="scientific">Acididesulfobacter guangdongensis</name>
    <dbReference type="NCBI Taxonomy" id="2597225"/>
    <lineage>
        <taxon>Bacteria</taxon>
        <taxon>Deltaproteobacteria</taxon>
        <taxon>Candidatus Acidulodesulfobacterales</taxon>
        <taxon>Candidatus Acididesulfobacter</taxon>
    </lineage>
</organism>
<protein>
    <recommendedName>
        <fullName evidence="4 12">Phosphoribosylamine--glycine ligase</fullName>
        <ecNumber evidence="4 12">6.3.4.13</ecNumber>
    </recommendedName>
    <alternativeName>
        <fullName evidence="12">GARS</fullName>
    </alternativeName>
    <alternativeName>
        <fullName evidence="10 12">Glycinamide ribonucleotide synthetase</fullName>
    </alternativeName>
    <alternativeName>
        <fullName evidence="11 12">Phosphoribosylglycinamide synthetase</fullName>
    </alternativeName>
</protein>
<dbReference type="Proteomes" id="UP000316562">
    <property type="component" value="Unassembled WGS sequence"/>
</dbReference>
<dbReference type="EC" id="6.3.4.13" evidence="4 12"/>
<evidence type="ECO:0000256" key="2">
    <source>
        <dbReference type="ARBA" id="ARBA00001946"/>
    </source>
</evidence>
<dbReference type="InterPro" id="IPR020560">
    <property type="entry name" value="PRibGlycinamide_synth_C-dom"/>
</dbReference>
<dbReference type="EMBL" id="SGBC01000001">
    <property type="protein sequence ID" value="RZD16768.1"/>
    <property type="molecule type" value="Genomic_DNA"/>
</dbReference>
<dbReference type="SUPFAM" id="SSF56059">
    <property type="entry name" value="Glutathione synthetase ATP-binding domain-like"/>
    <property type="match status" value="1"/>
</dbReference>
<dbReference type="Pfam" id="PF02844">
    <property type="entry name" value="GARS_N"/>
    <property type="match status" value="1"/>
</dbReference>
<dbReference type="HAMAP" id="MF_00138">
    <property type="entry name" value="GARS"/>
    <property type="match status" value="1"/>
</dbReference>
<dbReference type="Gene3D" id="3.30.470.20">
    <property type="entry name" value="ATP-grasp fold, B domain"/>
    <property type="match status" value="1"/>
</dbReference>
<dbReference type="SMART" id="SM01209">
    <property type="entry name" value="GARS_A"/>
    <property type="match status" value="1"/>
</dbReference>
<dbReference type="Gene3D" id="3.90.600.10">
    <property type="entry name" value="Phosphoribosylglycinamide synthetase, C-terminal domain"/>
    <property type="match status" value="1"/>
</dbReference>
<evidence type="ECO:0000259" key="14">
    <source>
        <dbReference type="PROSITE" id="PS50975"/>
    </source>
</evidence>
<dbReference type="SUPFAM" id="SSF51246">
    <property type="entry name" value="Rudiment single hybrid motif"/>
    <property type="match status" value="1"/>
</dbReference>
<dbReference type="InterPro" id="IPR037123">
    <property type="entry name" value="PRibGlycinamide_synth_C_sf"/>
</dbReference>
<comment type="pathway">
    <text evidence="3 12">Purine metabolism; IMP biosynthesis via de novo pathway; N(1)-(5-phospho-D-ribosyl)glycinamide from 5-phospho-alpha-D-ribose 1-diphosphate: step 2/2.</text>
</comment>
<evidence type="ECO:0000256" key="12">
    <source>
        <dbReference type="HAMAP-Rule" id="MF_00138"/>
    </source>
</evidence>
<dbReference type="PROSITE" id="PS00184">
    <property type="entry name" value="GARS"/>
    <property type="match status" value="1"/>
</dbReference>
<dbReference type="NCBIfam" id="TIGR00877">
    <property type="entry name" value="purD"/>
    <property type="match status" value="1"/>
</dbReference>
<gene>
    <name evidence="12 15" type="primary">purD</name>
    <name evidence="15" type="ORF">EVJ46_00560</name>
</gene>
<feature type="domain" description="ATP-grasp" evidence="14">
    <location>
        <begin position="107"/>
        <end position="313"/>
    </location>
</feature>
<comment type="catalytic activity">
    <reaction evidence="12">
        <text>5-phospho-beta-D-ribosylamine + glycine + ATP = N(1)-(5-phospho-beta-D-ribosyl)glycinamide + ADP + phosphate + H(+)</text>
        <dbReference type="Rhea" id="RHEA:17453"/>
        <dbReference type="ChEBI" id="CHEBI:15378"/>
        <dbReference type="ChEBI" id="CHEBI:30616"/>
        <dbReference type="ChEBI" id="CHEBI:43474"/>
        <dbReference type="ChEBI" id="CHEBI:57305"/>
        <dbReference type="ChEBI" id="CHEBI:58681"/>
        <dbReference type="ChEBI" id="CHEBI:143788"/>
        <dbReference type="ChEBI" id="CHEBI:456216"/>
        <dbReference type="EC" id="6.3.4.13"/>
    </reaction>
</comment>
<comment type="caution">
    <text evidence="15">The sequence shown here is derived from an EMBL/GenBank/DDBJ whole genome shotgun (WGS) entry which is preliminary data.</text>
</comment>
<sequence length="437" mass="48718">MKILVIGSGGREHAIIYSILKSGRDVDIYCAPGNGGISDNAKIVNIKYDDIDGLLNFSLSEKIDLTVVGPEVPLSLGIADKFLHNGLKIFGPDKKAALLESSKQFTKEFLKRNNIKTADYQSFNDFETAYAYVQNRLHPIVIKASGLAAGKGVFIPQNIIESKDYLDLIFNKKIFGQSGETVVIEDYLEGFELSYMIASDGKTYKPLATSMDYKKAYDGDKGENTGGMGSISPHPFLSADLEEKIKKNIIEPVLSALKNEGIVYKGILYAGLMIKGDDIYVLEFNVRFGDPETQSILIRLKSDIVGLFESCINGTLDDYNLEFDDKRAVCLVLSSAGYPDKYEKGFEILFGEYEKYFHYGTDNLSYINKNKDIYIFHAGTKKIGNKYFTDGGRVLNICSKNKDLKTATDNIYSAADAIQFKNKYYRQDIGMISILKS</sequence>
<dbReference type="GO" id="GO:0046872">
    <property type="term" value="F:metal ion binding"/>
    <property type="evidence" value="ECO:0007669"/>
    <property type="project" value="InterPro"/>
</dbReference>
<dbReference type="GO" id="GO:0005524">
    <property type="term" value="F:ATP binding"/>
    <property type="evidence" value="ECO:0007669"/>
    <property type="project" value="UniProtKB-UniRule"/>
</dbReference>
<dbReference type="UniPathway" id="UPA00074">
    <property type="reaction ID" value="UER00125"/>
</dbReference>
<evidence type="ECO:0000256" key="6">
    <source>
        <dbReference type="ARBA" id="ARBA00022741"/>
    </source>
</evidence>
<dbReference type="GO" id="GO:0004637">
    <property type="term" value="F:phosphoribosylamine-glycine ligase activity"/>
    <property type="evidence" value="ECO:0007669"/>
    <property type="project" value="UniProtKB-UniRule"/>
</dbReference>
<keyword evidence="6 13" id="KW-0547">Nucleotide-binding</keyword>
<dbReference type="GO" id="GO:0006189">
    <property type="term" value="P:'de novo' IMP biosynthetic process"/>
    <property type="evidence" value="ECO:0007669"/>
    <property type="project" value="UniProtKB-UniRule"/>
</dbReference>
<evidence type="ECO:0000256" key="5">
    <source>
        <dbReference type="ARBA" id="ARBA00022598"/>
    </source>
</evidence>
<evidence type="ECO:0000256" key="8">
    <source>
        <dbReference type="ARBA" id="ARBA00022840"/>
    </source>
</evidence>
<dbReference type="SUPFAM" id="SSF52440">
    <property type="entry name" value="PreATP-grasp domain"/>
    <property type="match status" value="1"/>
</dbReference>
<evidence type="ECO:0000256" key="4">
    <source>
        <dbReference type="ARBA" id="ARBA00013255"/>
    </source>
</evidence>
<evidence type="ECO:0000256" key="13">
    <source>
        <dbReference type="PROSITE-ProRule" id="PRU00409"/>
    </source>
</evidence>
<keyword evidence="5 12" id="KW-0436">Ligase</keyword>
<evidence type="ECO:0000256" key="9">
    <source>
        <dbReference type="ARBA" id="ARBA00038345"/>
    </source>
</evidence>
<evidence type="ECO:0000256" key="10">
    <source>
        <dbReference type="ARBA" id="ARBA00042242"/>
    </source>
</evidence>
<evidence type="ECO:0000256" key="7">
    <source>
        <dbReference type="ARBA" id="ARBA00022755"/>
    </source>
</evidence>
<comment type="cofactor">
    <cofactor evidence="2">
        <name>Mg(2+)</name>
        <dbReference type="ChEBI" id="CHEBI:18420"/>
    </cofactor>
</comment>
<dbReference type="PANTHER" id="PTHR43472">
    <property type="entry name" value="PHOSPHORIBOSYLAMINE--GLYCINE LIGASE"/>
    <property type="match status" value="1"/>
</dbReference>
<name>A0A519BHL7_ACIG2</name>
<dbReference type="PROSITE" id="PS50975">
    <property type="entry name" value="ATP_GRASP"/>
    <property type="match status" value="1"/>
</dbReference>
<dbReference type="InterPro" id="IPR011054">
    <property type="entry name" value="Rudment_hybrid_motif"/>
</dbReference>
<keyword evidence="7 12" id="KW-0658">Purine biosynthesis</keyword>
<evidence type="ECO:0000313" key="16">
    <source>
        <dbReference type="Proteomes" id="UP000316562"/>
    </source>
</evidence>
<dbReference type="InterPro" id="IPR016185">
    <property type="entry name" value="PreATP-grasp_dom_sf"/>
</dbReference>
<comment type="similarity">
    <text evidence="9 12">Belongs to the GARS family.</text>
</comment>
<proteinExistence type="inferred from homology"/>
<dbReference type="InterPro" id="IPR020559">
    <property type="entry name" value="PRibGlycinamide_synth_CS"/>
</dbReference>
<evidence type="ECO:0000256" key="3">
    <source>
        <dbReference type="ARBA" id="ARBA00005174"/>
    </source>
</evidence>
<reference evidence="15 16" key="1">
    <citation type="journal article" date="2019" name="ISME J.">
        <title>Insights into ecological role of a new deltaproteobacterial order Candidatus Acidulodesulfobacterales by metagenomics and metatranscriptomics.</title>
        <authorList>
            <person name="Tan S."/>
            <person name="Liu J."/>
            <person name="Fang Y."/>
            <person name="Hedlund B.P."/>
            <person name="Lian Z.H."/>
            <person name="Huang L.Y."/>
            <person name="Li J.T."/>
            <person name="Huang L.N."/>
            <person name="Li W.J."/>
            <person name="Jiang H.C."/>
            <person name="Dong H.L."/>
            <person name="Shu W.S."/>
        </authorList>
    </citation>
    <scope>NUCLEOTIDE SEQUENCE [LARGE SCALE GENOMIC DNA]</scope>
    <source>
        <strain evidence="15">AP2</strain>
    </source>
</reference>
<dbReference type="Pfam" id="PF01071">
    <property type="entry name" value="GARS_A"/>
    <property type="match status" value="1"/>
</dbReference>
<dbReference type="SMART" id="SM01210">
    <property type="entry name" value="GARS_C"/>
    <property type="match status" value="1"/>
</dbReference>
<evidence type="ECO:0000313" key="15">
    <source>
        <dbReference type="EMBL" id="RZD16768.1"/>
    </source>
</evidence>
<keyword evidence="8 13" id="KW-0067">ATP-binding</keyword>
<dbReference type="Gene3D" id="3.40.50.20">
    <property type="match status" value="1"/>
</dbReference>
<dbReference type="InterPro" id="IPR000115">
    <property type="entry name" value="PRibGlycinamide_synth"/>
</dbReference>